<evidence type="ECO:0000256" key="2">
    <source>
        <dbReference type="ARBA" id="ARBA00022803"/>
    </source>
</evidence>
<feature type="region of interest" description="Disordered" evidence="4">
    <location>
        <begin position="293"/>
        <end position="419"/>
    </location>
</feature>
<accession>A0A9N8D5R4</accession>
<evidence type="ECO:0000256" key="4">
    <source>
        <dbReference type="SAM" id="MobiDB-lite"/>
    </source>
</evidence>
<proteinExistence type="predicted"/>
<evidence type="ECO:0000256" key="3">
    <source>
        <dbReference type="PROSITE-ProRule" id="PRU00339"/>
    </source>
</evidence>
<dbReference type="InterPro" id="IPR019956">
    <property type="entry name" value="Ubiquitin_dom"/>
</dbReference>
<dbReference type="Gene3D" id="1.25.40.10">
    <property type="entry name" value="Tetratricopeptide repeat domain"/>
    <property type="match status" value="2"/>
</dbReference>
<feature type="region of interest" description="Disordered" evidence="4">
    <location>
        <begin position="564"/>
        <end position="601"/>
    </location>
</feature>
<dbReference type="EMBL" id="CAICTM010000011">
    <property type="protein sequence ID" value="CAB9496912.1"/>
    <property type="molecule type" value="Genomic_DNA"/>
</dbReference>
<keyword evidence="1" id="KW-0677">Repeat</keyword>
<dbReference type="InterPro" id="IPR019734">
    <property type="entry name" value="TPR_rpt"/>
</dbReference>
<dbReference type="SMART" id="SM00028">
    <property type="entry name" value="TPR"/>
    <property type="match status" value="4"/>
</dbReference>
<reference evidence="7" key="1">
    <citation type="submission" date="2020-06" db="EMBL/GenBank/DDBJ databases">
        <authorList>
            <consortium name="Plant Systems Biology data submission"/>
        </authorList>
    </citation>
    <scope>NUCLEOTIDE SEQUENCE</scope>
    <source>
        <strain evidence="7">D6</strain>
    </source>
</reference>
<dbReference type="InterPro" id="IPR029071">
    <property type="entry name" value="Ubiquitin-like_domsf"/>
</dbReference>
<feature type="compositionally biased region" description="Basic residues" evidence="4">
    <location>
        <begin position="204"/>
        <end position="213"/>
    </location>
</feature>
<feature type="transmembrane region" description="Helical" evidence="5">
    <location>
        <begin position="457"/>
        <end position="480"/>
    </location>
</feature>
<dbReference type="Pfam" id="PF00240">
    <property type="entry name" value="ubiquitin"/>
    <property type="match status" value="1"/>
</dbReference>
<evidence type="ECO:0000259" key="6">
    <source>
        <dbReference type="PROSITE" id="PS50053"/>
    </source>
</evidence>
<dbReference type="Gene3D" id="3.10.20.90">
    <property type="entry name" value="Phosphatidylinositol 3-kinase Catalytic Subunit, Chain A, domain 1"/>
    <property type="match status" value="1"/>
</dbReference>
<evidence type="ECO:0000256" key="5">
    <source>
        <dbReference type="SAM" id="Phobius"/>
    </source>
</evidence>
<keyword evidence="5" id="KW-0472">Membrane</keyword>
<feature type="transmembrane region" description="Helical" evidence="5">
    <location>
        <begin position="509"/>
        <end position="534"/>
    </location>
</feature>
<protein>
    <submittedName>
        <fullName evidence="7">Polyubiquitin</fullName>
    </submittedName>
</protein>
<feature type="domain" description="Ubiquitin-like" evidence="6">
    <location>
        <begin position="1"/>
        <end position="84"/>
    </location>
</feature>
<comment type="caution">
    <text evidence="7">The sequence shown here is derived from an EMBL/GenBank/DDBJ whole genome shotgun (WGS) entry which is preliminary data.</text>
</comment>
<feature type="compositionally biased region" description="Basic and acidic residues" evidence="4">
    <location>
        <begin position="145"/>
        <end position="172"/>
    </location>
</feature>
<keyword evidence="8" id="KW-1185">Reference proteome</keyword>
<dbReference type="AlphaFoldDB" id="A0A9N8D5R4"/>
<dbReference type="OrthoDB" id="626167at2759"/>
<feature type="region of interest" description="Disordered" evidence="4">
    <location>
        <begin position="126"/>
        <end position="172"/>
    </location>
</feature>
<dbReference type="SMART" id="SM00213">
    <property type="entry name" value="UBQ"/>
    <property type="match status" value="1"/>
</dbReference>
<dbReference type="SUPFAM" id="SSF48452">
    <property type="entry name" value="TPR-like"/>
    <property type="match status" value="1"/>
</dbReference>
<feature type="region of interest" description="Disordered" evidence="4">
    <location>
        <begin position="190"/>
        <end position="267"/>
    </location>
</feature>
<keyword evidence="5" id="KW-1133">Transmembrane helix</keyword>
<dbReference type="PRINTS" id="PR00348">
    <property type="entry name" value="UBIQUITIN"/>
</dbReference>
<evidence type="ECO:0000313" key="7">
    <source>
        <dbReference type="EMBL" id="CAB9496912.1"/>
    </source>
</evidence>
<gene>
    <name evidence="7" type="ORF">SEMRO_11_G008720.1</name>
</gene>
<feature type="compositionally biased region" description="Acidic residues" evidence="4">
    <location>
        <begin position="332"/>
        <end position="349"/>
    </location>
</feature>
<feature type="compositionally biased region" description="Basic and acidic residues" evidence="4">
    <location>
        <begin position="246"/>
        <end position="255"/>
    </location>
</feature>
<organism evidence="7 8">
    <name type="scientific">Seminavis robusta</name>
    <dbReference type="NCBI Taxonomy" id="568900"/>
    <lineage>
        <taxon>Eukaryota</taxon>
        <taxon>Sar</taxon>
        <taxon>Stramenopiles</taxon>
        <taxon>Ochrophyta</taxon>
        <taxon>Bacillariophyta</taxon>
        <taxon>Bacillariophyceae</taxon>
        <taxon>Bacillariophycidae</taxon>
        <taxon>Naviculales</taxon>
        <taxon>Naviculaceae</taxon>
        <taxon>Seminavis</taxon>
    </lineage>
</organism>
<name>A0A9N8D5R4_9STRA</name>
<dbReference type="InterPro" id="IPR000626">
    <property type="entry name" value="Ubiquitin-like_dom"/>
</dbReference>
<feature type="compositionally biased region" description="Basic and acidic residues" evidence="4">
    <location>
        <begin position="394"/>
        <end position="410"/>
    </location>
</feature>
<dbReference type="Pfam" id="PF13424">
    <property type="entry name" value="TPR_12"/>
    <property type="match status" value="1"/>
</dbReference>
<feature type="repeat" description="TPR" evidence="3">
    <location>
        <begin position="1060"/>
        <end position="1093"/>
    </location>
</feature>
<sequence length="1273" mass="141418">MKIHIKTLVGTTLTLEVLPSDSIQGVRKRIREAWGAPPDQQNIRYNGVVLVDNHPQQSRRPATLADYNLRDGATLNFVLRGRGRTGRRRVLPDTKVWNEIPVPAPSKPPARLPQREFPAPARKKLFLDSDDDDDLPPLRVLTTSDLRKREPMKDLKQGEKQTKLEAEQQKASEEYRAQNLMKAAVLSLALDDEEEESDDSDAPKKKKRKKKLKKADEEDEGKESPVVKKEKKKKIVVDSSSDEESSGEKSREAQKTKAPSPAPKLFDEFFDESMANFDLSDKETGALVKLAALSEQMTRAVETDNSESTKEEDDDDMPSLNKASSELPLSLEDSEEEVDEVLSEQDEEREAPAPPAWNFMAGFSYGESSNEDYDDGGRPEVDAFGNRYDTDDDMTSRDTYDEEDKHDRGSDGSSSFFDEQQLAQHQQQTILRERQQRKLQAEEEEEAILYYQSRAACLCYCVIALVVVYVTTIIALYFLWKKDNVAASTEAPSTTPLPSPSQSNTERLIGWQLALPLTSIVLLLLLGFACCWAYRRLHLKPKVKQQVVTNRGLGVEREPNFVSLDLEQGPDVESSTTPPEYIEQGNEAQATTSKDHPTLLASDDFPSTFDDRVAEDTPATGSNSKALLGVSVAWLKYGLLREVRESGLDESATIYDLESLHEEGRSIIRKKGQQVVCPLDGRIGAAYVHSLEQDQVGPASIMLSYSWKYSIGDIVDTLMDYCNAQHLNPQQTYVWMCCLCNNQHRVAENIRLGKVVPFQVFRRIFRSRVIGIGHLLAMMSPWREPKYITRLWCIFELYTASLQNDDIKVSIVMPPGEKRDMAKTIGLKGGNGIDQLYRTLGNTRVEHADASQEEDKANLLKMIEQGPGFRALNVRVNDLLRAWVKQSTLEVVKSLIASRNAPNRSKGAGDQFLDRGVLISSTMVLTSPKKGACAAASCGGVRIDEGCFSSGDDNGSFVSGSFSGSLRSGEQDEGFFESGSYRAGSLSHYEEDDGKEVDSEIRTTANKPTTDLDLTDHEFADFLSSSGVLLQKIGEQQKAQECHEMALNTYVSVGKSEGQASSYNNLGALLQSQGDLDGAIECHKKALLLQEESVAAAEEEPTTCRQRATSLNAFASVLLEKGDCEGALAKVRNALAILEHDPKCPEAAAAHEVEGLVTFTQANSMHRKALELSQEALKTKEEILGMYHPETAKSYHQIGQLLFRTRTDENSDLALDFFQQAHAIREAILGPDHPDTMESLAKVEEVLWSTEEGNQSGGFGLEKMPSMAMVPAY</sequence>
<evidence type="ECO:0000256" key="1">
    <source>
        <dbReference type="ARBA" id="ARBA00022737"/>
    </source>
</evidence>
<evidence type="ECO:0000313" key="8">
    <source>
        <dbReference type="Proteomes" id="UP001153069"/>
    </source>
</evidence>
<keyword evidence="5" id="KW-0812">Transmembrane</keyword>
<dbReference type="PROSITE" id="PS50053">
    <property type="entry name" value="UBIQUITIN_2"/>
    <property type="match status" value="1"/>
</dbReference>
<dbReference type="SUPFAM" id="SSF54236">
    <property type="entry name" value="Ubiquitin-like"/>
    <property type="match status" value="1"/>
</dbReference>
<dbReference type="PANTHER" id="PTHR45641:SF19">
    <property type="entry name" value="NEPHROCYSTIN-3"/>
    <property type="match status" value="1"/>
</dbReference>
<dbReference type="InterPro" id="IPR011990">
    <property type="entry name" value="TPR-like_helical_dom_sf"/>
</dbReference>
<dbReference type="Pfam" id="PF13374">
    <property type="entry name" value="TPR_10"/>
    <property type="match status" value="1"/>
</dbReference>
<dbReference type="Proteomes" id="UP001153069">
    <property type="component" value="Unassembled WGS sequence"/>
</dbReference>
<keyword evidence="2 3" id="KW-0802">TPR repeat</keyword>
<feature type="compositionally biased region" description="Acidic residues" evidence="4">
    <location>
        <begin position="190"/>
        <end position="200"/>
    </location>
</feature>
<dbReference type="PROSITE" id="PS50005">
    <property type="entry name" value="TPR"/>
    <property type="match status" value="1"/>
</dbReference>
<dbReference type="PANTHER" id="PTHR45641">
    <property type="entry name" value="TETRATRICOPEPTIDE REPEAT PROTEIN (AFU_ORTHOLOGUE AFUA_6G03870)"/>
    <property type="match status" value="1"/>
</dbReference>